<feature type="region of interest" description="Disordered" evidence="1">
    <location>
        <begin position="119"/>
        <end position="148"/>
    </location>
</feature>
<keyword evidence="3" id="KW-1185">Reference proteome</keyword>
<sequence length="397" mass="43623">MAMMMRQWSMAVMGNAATSSPAVLCAMVAQADMMAGQRTTRTGVVVQPRLMTRLASTQSIATESSSTTATPPIRTTATTTATTTRATASIQTVSQTGTKDNTTPEIFVKTPPLSNYKMLRSLHPHKPSSNGTHKSPLPTSLEEASTAGAATAAEDQSLVLATISKLKHALDVKNRQLALELYTQLQQIETNLLETLPPRYYTLLIMYGYDVSKRSVLFKTLEERCNLIEQIILTMDRVGVKVETGSLNIALHAYLSLQDSVRAEDIVKRLEKRGVKSKSELLLGQLCQAHIIRGQDNEGIKYFTQLRKVDLTQRPYLLLIKGYAQRGCEEGVLSVLEMMNAAKFKVKAELIEIVCSMYVQSGEKDMVRTIVKQFKQGGGIINKKPQKSSVMGAMSNG</sequence>
<evidence type="ECO:0008006" key="4">
    <source>
        <dbReference type="Google" id="ProtNLM"/>
    </source>
</evidence>
<feature type="region of interest" description="Disordered" evidence="1">
    <location>
        <begin position="57"/>
        <end position="84"/>
    </location>
</feature>
<reference evidence="2 3" key="1">
    <citation type="submission" date="2021-02" db="EMBL/GenBank/DDBJ databases">
        <title>Variation within the Batrachochytrium salamandrivorans European outbreak.</title>
        <authorList>
            <person name="Kelly M."/>
            <person name="Pasmans F."/>
            <person name="Shea T.P."/>
            <person name="Munoz J.F."/>
            <person name="Carranza S."/>
            <person name="Cuomo C.A."/>
            <person name="Martel A."/>
        </authorList>
    </citation>
    <scope>NUCLEOTIDE SEQUENCE [LARGE SCALE GENOMIC DNA]</scope>
    <source>
        <strain evidence="2 3">AMFP18/2</strain>
    </source>
</reference>
<name>A0ABQ8EXP1_9FUNG</name>
<evidence type="ECO:0000313" key="3">
    <source>
        <dbReference type="Proteomes" id="UP001648503"/>
    </source>
</evidence>
<accession>A0ABQ8EXP1</accession>
<evidence type="ECO:0000256" key="1">
    <source>
        <dbReference type="SAM" id="MobiDB-lite"/>
    </source>
</evidence>
<dbReference type="EMBL" id="JAFCIX010000503">
    <property type="protein sequence ID" value="KAH6588486.1"/>
    <property type="molecule type" value="Genomic_DNA"/>
</dbReference>
<protein>
    <recommendedName>
        <fullName evidence="4">Pentacotripeptide-repeat region of PRORP domain-containing protein</fullName>
    </recommendedName>
</protein>
<feature type="compositionally biased region" description="Low complexity" evidence="1">
    <location>
        <begin position="139"/>
        <end position="148"/>
    </location>
</feature>
<gene>
    <name evidence="2" type="ORF">BASA50_010712</name>
</gene>
<evidence type="ECO:0000313" key="2">
    <source>
        <dbReference type="EMBL" id="KAH6588486.1"/>
    </source>
</evidence>
<dbReference type="Proteomes" id="UP001648503">
    <property type="component" value="Unassembled WGS sequence"/>
</dbReference>
<dbReference type="InterPro" id="IPR011990">
    <property type="entry name" value="TPR-like_helical_dom_sf"/>
</dbReference>
<proteinExistence type="predicted"/>
<dbReference type="Gene3D" id="1.25.40.10">
    <property type="entry name" value="Tetratricopeptide repeat domain"/>
    <property type="match status" value="1"/>
</dbReference>
<organism evidence="2 3">
    <name type="scientific">Batrachochytrium salamandrivorans</name>
    <dbReference type="NCBI Taxonomy" id="1357716"/>
    <lineage>
        <taxon>Eukaryota</taxon>
        <taxon>Fungi</taxon>
        <taxon>Fungi incertae sedis</taxon>
        <taxon>Chytridiomycota</taxon>
        <taxon>Chytridiomycota incertae sedis</taxon>
        <taxon>Chytridiomycetes</taxon>
        <taxon>Rhizophydiales</taxon>
        <taxon>Rhizophydiales incertae sedis</taxon>
        <taxon>Batrachochytrium</taxon>
    </lineage>
</organism>
<comment type="caution">
    <text evidence="2">The sequence shown here is derived from an EMBL/GenBank/DDBJ whole genome shotgun (WGS) entry which is preliminary data.</text>
</comment>